<proteinExistence type="predicted"/>
<sequence>MVIGSLALATDVGVGIDKDTTTKFSSKTKKGVTTVTETVTDTDYQYIFVEHKWKPLLGLKTKLLQMRNATEGRVKYNELKLSMNFKFLDDTVKVSPYMRKRFFGSDAEISESAGKERQNNVVVEVRYSF</sequence>
<accession>A0A382LV31</accession>
<dbReference type="EMBL" id="UINC01089470">
    <property type="protein sequence ID" value="SVC40599.1"/>
    <property type="molecule type" value="Genomic_DNA"/>
</dbReference>
<organism evidence="1">
    <name type="scientific">marine metagenome</name>
    <dbReference type="NCBI Taxonomy" id="408172"/>
    <lineage>
        <taxon>unclassified sequences</taxon>
        <taxon>metagenomes</taxon>
        <taxon>ecological metagenomes</taxon>
    </lineage>
</organism>
<evidence type="ECO:0008006" key="2">
    <source>
        <dbReference type="Google" id="ProtNLM"/>
    </source>
</evidence>
<name>A0A382LV31_9ZZZZ</name>
<dbReference type="AlphaFoldDB" id="A0A382LV31"/>
<evidence type="ECO:0000313" key="1">
    <source>
        <dbReference type="EMBL" id="SVC40599.1"/>
    </source>
</evidence>
<gene>
    <name evidence="1" type="ORF">METZ01_LOCUS293453</name>
</gene>
<reference evidence="1" key="1">
    <citation type="submission" date="2018-05" db="EMBL/GenBank/DDBJ databases">
        <authorList>
            <person name="Lanie J.A."/>
            <person name="Ng W.-L."/>
            <person name="Kazmierczak K.M."/>
            <person name="Andrzejewski T.M."/>
            <person name="Davidsen T.M."/>
            <person name="Wayne K.J."/>
            <person name="Tettelin H."/>
            <person name="Glass J.I."/>
            <person name="Rusch D."/>
            <person name="Podicherti R."/>
            <person name="Tsui H.-C.T."/>
            <person name="Winkler M.E."/>
        </authorList>
    </citation>
    <scope>NUCLEOTIDE SEQUENCE</scope>
</reference>
<protein>
    <recommendedName>
        <fullName evidence="2">Porin domain-containing protein</fullName>
    </recommendedName>
</protein>